<feature type="domain" description="Flagellar hook-associated protein FlgK helical" evidence="9">
    <location>
        <begin position="105"/>
        <end position="255"/>
    </location>
</feature>
<dbReference type="Proteomes" id="UP000005753">
    <property type="component" value="Chromosome"/>
</dbReference>
<dbReference type="AlphaFoldDB" id="I5ART4"/>
<keyword evidence="6" id="KW-0975">Bacterial flagellum</keyword>
<dbReference type="GO" id="GO:0009424">
    <property type="term" value="C:bacterial-type flagellum hook"/>
    <property type="evidence" value="ECO:0007669"/>
    <property type="project" value="InterPro"/>
</dbReference>
<feature type="domain" description="Flagellar basal body rod protein N-terminal" evidence="7">
    <location>
        <begin position="11"/>
        <end position="39"/>
    </location>
</feature>
<evidence type="ECO:0000313" key="11">
    <source>
        <dbReference type="Proteomes" id="UP000005753"/>
    </source>
</evidence>
<keyword evidence="5" id="KW-0964">Secreted</keyword>
<organism evidence="10 11">
    <name type="scientific">Eubacterium cellulosolvens (strain ATCC 43171 / JCM 9499 / 6)</name>
    <name type="common">Cillobacterium cellulosolvens</name>
    <dbReference type="NCBI Taxonomy" id="633697"/>
    <lineage>
        <taxon>Bacteria</taxon>
        <taxon>Bacillati</taxon>
        <taxon>Bacillota</taxon>
        <taxon>Clostridia</taxon>
        <taxon>Eubacteriales</taxon>
        <taxon>Eubacteriaceae</taxon>
        <taxon>Eubacterium</taxon>
    </lineage>
</organism>
<dbReference type="InterPro" id="IPR002371">
    <property type="entry name" value="FlgK"/>
</dbReference>
<evidence type="ECO:0000313" key="10">
    <source>
        <dbReference type="EMBL" id="EIM56507.1"/>
    </source>
</evidence>
<dbReference type="eggNOG" id="COG1256">
    <property type="taxonomic scope" value="Bacteria"/>
</dbReference>
<proteinExistence type="inferred from homology"/>
<dbReference type="OrthoDB" id="9802553at2"/>
<dbReference type="GO" id="GO:0005576">
    <property type="term" value="C:extracellular region"/>
    <property type="evidence" value="ECO:0007669"/>
    <property type="project" value="UniProtKB-SubCell"/>
</dbReference>
<keyword evidence="10" id="KW-0282">Flagellum</keyword>
<evidence type="ECO:0000259" key="8">
    <source>
        <dbReference type="Pfam" id="PF06429"/>
    </source>
</evidence>
<dbReference type="EMBL" id="CM001487">
    <property type="protein sequence ID" value="EIM56507.1"/>
    <property type="molecule type" value="Genomic_DNA"/>
</dbReference>
<evidence type="ECO:0000256" key="5">
    <source>
        <dbReference type="ARBA" id="ARBA00022525"/>
    </source>
</evidence>
<evidence type="ECO:0000256" key="4">
    <source>
        <dbReference type="ARBA" id="ARBA00016244"/>
    </source>
</evidence>
<evidence type="ECO:0000259" key="7">
    <source>
        <dbReference type="Pfam" id="PF00460"/>
    </source>
</evidence>
<comment type="similarity">
    <text evidence="3">Belongs to the flagella basal body rod proteins family.</text>
</comment>
<feature type="domain" description="Flagellar basal-body/hook protein C-terminal" evidence="8">
    <location>
        <begin position="627"/>
        <end position="666"/>
    </location>
</feature>
<dbReference type="Pfam" id="PF06429">
    <property type="entry name" value="Flg_bbr_C"/>
    <property type="match status" value="1"/>
</dbReference>
<keyword evidence="10" id="KW-0966">Cell projection</keyword>
<protein>
    <recommendedName>
        <fullName evidence="4">Flagellar hook-associated protein 1</fullName>
    </recommendedName>
</protein>
<comment type="subcellular location">
    <subcellularLocation>
        <location evidence="1">Bacterial flagellum</location>
    </subcellularLocation>
    <subcellularLocation>
        <location evidence="2">Secreted</location>
    </subcellularLocation>
</comment>
<evidence type="ECO:0000256" key="6">
    <source>
        <dbReference type="ARBA" id="ARBA00023143"/>
    </source>
</evidence>
<reference evidence="10 11" key="2">
    <citation type="submission" date="2012-02" db="EMBL/GenBank/DDBJ databases">
        <title>Improved High-Quality Draft sequence of Eubacterium cellulosolvens 6.</title>
        <authorList>
            <consortium name="US DOE Joint Genome Institute"/>
            <person name="Lucas S."/>
            <person name="Han J."/>
            <person name="Lapidus A."/>
            <person name="Cheng J.-F."/>
            <person name="Goodwin L."/>
            <person name="Pitluck S."/>
            <person name="Peters L."/>
            <person name="Mikhailova N."/>
            <person name="Gu W."/>
            <person name="Detter J.C."/>
            <person name="Han C."/>
            <person name="Tapia R."/>
            <person name="Land M."/>
            <person name="Hauser L."/>
            <person name="Kyrpides N."/>
            <person name="Ivanova N."/>
            <person name="Pagani I."/>
            <person name="Johnson E."/>
            <person name="Mukhopadhyay B."/>
            <person name="Anderson I."/>
            <person name="Woyke T."/>
        </authorList>
    </citation>
    <scope>NUCLEOTIDE SEQUENCE [LARGE SCALE GENOMIC DNA]</scope>
    <source>
        <strain evidence="10 11">6</strain>
    </source>
</reference>
<name>I5ART4_EUBC6</name>
<dbReference type="STRING" id="633697.EubceDRAFT1_0668"/>
<dbReference type="GO" id="GO:0044780">
    <property type="term" value="P:bacterial-type flagellum assembly"/>
    <property type="evidence" value="ECO:0007669"/>
    <property type="project" value="InterPro"/>
</dbReference>
<dbReference type="GO" id="GO:0005198">
    <property type="term" value="F:structural molecule activity"/>
    <property type="evidence" value="ECO:0007669"/>
    <property type="project" value="InterPro"/>
</dbReference>
<dbReference type="InterPro" id="IPR053927">
    <property type="entry name" value="FlgK_helical"/>
</dbReference>
<reference evidence="10 11" key="1">
    <citation type="submission" date="2010-08" db="EMBL/GenBank/DDBJ databases">
        <authorList>
            <consortium name="US DOE Joint Genome Institute (JGI-PGF)"/>
            <person name="Lucas S."/>
            <person name="Copeland A."/>
            <person name="Lapidus A."/>
            <person name="Cheng J.-F."/>
            <person name="Bruce D."/>
            <person name="Goodwin L."/>
            <person name="Pitluck S."/>
            <person name="Land M.L."/>
            <person name="Hauser L."/>
            <person name="Chang Y.-J."/>
            <person name="Anderson I.J."/>
            <person name="Johnson E."/>
            <person name="Mulhopadhyay B."/>
            <person name="Kyrpides N."/>
            <person name="Woyke T.J."/>
        </authorList>
    </citation>
    <scope>NUCLEOTIDE SEQUENCE [LARGE SCALE GENOMIC DNA]</scope>
    <source>
        <strain evidence="10 11">6</strain>
    </source>
</reference>
<dbReference type="eggNOG" id="COG1749">
    <property type="taxonomic scope" value="Bacteria"/>
</dbReference>
<dbReference type="InterPro" id="IPR010930">
    <property type="entry name" value="Flg_bb/hook_C_dom"/>
</dbReference>
<dbReference type="PANTHER" id="PTHR30033">
    <property type="entry name" value="FLAGELLAR HOOK-ASSOCIATED PROTEIN 1"/>
    <property type="match status" value="1"/>
</dbReference>
<dbReference type="Pfam" id="PF00460">
    <property type="entry name" value="Flg_bb_rod"/>
    <property type="match status" value="1"/>
</dbReference>
<evidence type="ECO:0000256" key="3">
    <source>
        <dbReference type="ARBA" id="ARBA00009677"/>
    </source>
</evidence>
<keyword evidence="11" id="KW-1185">Reference proteome</keyword>
<evidence type="ECO:0000256" key="2">
    <source>
        <dbReference type="ARBA" id="ARBA00004613"/>
    </source>
</evidence>
<gene>
    <name evidence="10" type="ORF">EubceDRAFT1_0668</name>
</gene>
<accession>I5ART4</accession>
<evidence type="ECO:0000256" key="1">
    <source>
        <dbReference type="ARBA" id="ARBA00004365"/>
    </source>
</evidence>
<sequence length="668" mass="73095">MIRATFAGFTTALSSLRANSKKLDVTGQNLANMTTEGYTRQEIKTSSLNYENPTSFYLNENDVNVGFGVSIDRMAQLRDQFLDTQYRTQNAKLGYNETISASLDALSGLLDETKQDAIHASFDKVQEALTKMQDPSRVNDPVYEGELRSRMQATANLFNQAALNIETSMRNEYNNIDGAGSSENGYVDKINQLLSQIGELNVDIKRNQMLGNPALELQDQRNLAIDELSKIIPIEVSYFTEKYETTDRNGNTVVRDHGLNYDSYGNPTGKSGFPEDLKIDLIYTTTDANGKNPVTQRITLVNGSDTRADNGDKVANYGSVKVLVDGNVAYDEHGNRMANATYDGKRNPDTGEVQQVQIVFNQADSYVVHMENGVLMDSNMNAATGQTTETSIKTDNHVEKDANGNITDFSTLRLGSGSLQASLDMLCDSTSSLNNDSIYRSYDYYMNRLDVLANTFALDMNRFNQMGVNDTYNNANTSKIVINGSAKDGTLLTADELTKLSNGDYNSSTFTSKDFLLLVNSGASNAADAQSASNITAANISISKSWINGTTHIGTYGDPNEGNSSTDTALNMLEAMGTTHAAIGYKTYSNEINSISTYLANDAYNNENSLKSNEVILDGIYSAKDQISGVSLDEEAANMMSYVTSYNAAARLMTTIDETLQTLLNIKS</sequence>
<dbReference type="HOGENOM" id="CLU_012762_1_3_9"/>
<evidence type="ECO:0000259" key="9">
    <source>
        <dbReference type="Pfam" id="PF22638"/>
    </source>
</evidence>
<dbReference type="PANTHER" id="PTHR30033:SF2">
    <property type="entry name" value="FLAGELLAR HOOK PROTEIN"/>
    <property type="match status" value="1"/>
</dbReference>
<keyword evidence="10" id="KW-0969">Cilium</keyword>
<dbReference type="Pfam" id="PF22638">
    <property type="entry name" value="FlgK_D1"/>
    <property type="match status" value="1"/>
</dbReference>
<dbReference type="InterPro" id="IPR001444">
    <property type="entry name" value="Flag_bb_rod_N"/>
</dbReference>